<evidence type="ECO:0000313" key="1">
    <source>
        <dbReference type="EMBL" id="CAE7033959.1"/>
    </source>
</evidence>
<proteinExistence type="predicted"/>
<accession>A0A6S6W194</accession>
<dbReference type="AlphaFoldDB" id="A0A6S6W194"/>
<gene>
    <name evidence="1" type="ORF">PTTW11_05317</name>
</gene>
<reference evidence="1" key="1">
    <citation type="submission" date="2021-02" db="EMBL/GenBank/DDBJ databases">
        <authorList>
            <person name="Syme A R."/>
            <person name="Syme A R."/>
            <person name="Moolhuijzen P."/>
        </authorList>
    </citation>
    <scope>NUCLEOTIDE SEQUENCE</scope>
    <source>
        <strain evidence="1">W1-1</strain>
    </source>
</reference>
<sequence>MCRMYNDLGSTVRDLDEGNLNSIEFPEFERHESLNAKMSELIRGEYERSCMFKAFTELRNHGIMNAWVDNDAEAKRLAERRFRIWKMFCDEVDLYGQVYVMRDISSRLENQSKP</sequence>
<dbReference type="EMBL" id="HG992980">
    <property type="protein sequence ID" value="CAE7033959.1"/>
    <property type="molecule type" value="Genomic_DNA"/>
</dbReference>
<protein>
    <submittedName>
        <fullName evidence="1">Uncharacterized protein</fullName>
    </submittedName>
</protein>
<name>A0A6S6W194_9PLEO</name>
<evidence type="ECO:0000313" key="2">
    <source>
        <dbReference type="Proteomes" id="UP000472372"/>
    </source>
</evidence>
<dbReference type="Proteomes" id="UP000472372">
    <property type="component" value="Chromosome 4"/>
</dbReference>
<organism evidence="1 2">
    <name type="scientific">Pyrenophora teres f. teres</name>
    <dbReference type="NCBI Taxonomy" id="97479"/>
    <lineage>
        <taxon>Eukaryota</taxon>
        <taxon>Fungi</taxon>
        <taxon>Dikarya</taxon>
        <taxon>Ascomycota</taxon>
        <taxon>Pezizomycotina</taxon>
        <taxon>Dothideomycetes</taxon>
        <taxon>Pleosporomycetidae</taxon>
        <taxon>Pleosporales</taxon>
        <taxon>Pleosporineae</taxon>
        <taxon>Pleosporaceae</taxon>
        <taxon>Pyrenophora</taxon>
    </lineage>
</organism>